<dbReference type="SUPFAM" id="SSF103107">
    <property type="entry name" value="Hypothetical protein c14orf129, hspc210"/>
    <property type="match status" value="1"/>
</dbReference>
<sequence length="110" mass="11989">MARGFSSKEALHKELLQGQQEVSNFVMSCSVHTERGALEVALLEGHTVMLEASIQGWHVVQTSENKELNGGVFESVVSALFAVSKKAKEAHTSLLFEALSKLAEESDQTE</sequence>
<proteinExistence type="predicted"/>
<organism evidence="2">
    <name type="scientific">Palpitomonas bilix</name>
    <dbReference type="NCBI Taxonomy" id="652834"/>
    <lineage>
        <taxon>Eukaryota</taxon>
        <taxon>Eukaryota incertae sedis</taxon>
    </lineage>
</organism>
<dbReference type="InterPro" id="IPR023231">
    <property type="entry name" value="GSKIP_dom_sf"/>
</dbReference>
<feature type="domain" description="GSKIP" evidence="1">
    <location>
        <begin position="26"/>
        <end position="102"/>
    </location>
</feature>
<reference evidence="2" key="1">
    <citation type="submission" date="2021-01" db="EMBL/GenBank/DDBJ databases">
        <authorList>
            <person name="Corre E."/>
            <person name="Pelletier E."/>
            <person name="Niang G."/>
            <person name="Scheremetjew M."/>
            <person name="Finn R."/>
            <person name="Kale V."/>
            <person name="Holt S."/>
            <person name="Cochrane G."/>
            <person name="Meng A."/>
            <person name="Brown T."/>
            <person name="Cohen L."/>
        </authorList>
    </citation>
    <scope>NUCLEOTIDE SEQUENCE</scope>
    <source>
        <strain evidence="2">NIES-2562</strain>
    </source>
</reference>
<dbReference type="Gene3D" id="3.30.2280.10">
    <property type="entry name" value="Hypothetical protein (hspc210)"/>
    <property type="match status" value="1"/>
</dbReference>
<gene>
    <name evidence="2" type="ORF">PBIL07802_LOCUS7085</name>
</gene>
<protein>
    <recommendedName>
        <fullName evidence="1">GSKIP domain-containing protein</fullName>
    </recommendedName>
</protein>
<dbReference type="EMBL" id="HBIB01010976">
    <property type="protein sequence ID" value="CAE0244905.1"/>
    <property type="molecule type" value="Transcribed_RNA"/>
</dbReference>
<evidence type="ECO:0000259" key="1">
    <source>
        <dbReference type="Pfam" id="PF05303"/>
    </source>
</evidence>
<dbReference type="Pfam" id="PF05303">
    <property type="entry name" value="GSKIP_dom"/>
    <property type="match status" value="1"/>
</dbReference>
<evidence type="ECO:0000313" key="2">
    <source>
        <dbReference type="EMBL" id="CAE0244905.1"/>
    </source>
</evidence>
<dbReference type="InterPro" id="IPR007967">
    <property type="entry name" value="GSKIP_dom"/>
</dbReference>
<dbReference type="AlphaFoldDB" id="A0A7S3D316"/>
<name>A0A7S3D316_9EUKA</name>
<accession>A0A7S3D316</accession>